<comment type="caution">
    <text evidence="1">The sequence shown here is derived from an EMBL/GenBank/DDBJ whole genome shotgun (WGS) entry which is preliminary data.</text>
</comment>
<protein>
    <submittedName>
        <fullName evidence="1">Uncharacterized protein</fullName>
    </submittedName>
</protein>
<name>A0A645IKA9_9ZZZZ</name>
<dbReference type="EMBL" id="VSSQ01116581">
    <property type="protein sequence ID" value="MPN51446.1"/>
    <property type="molecule type" value="Genomic_DNA"/>
</dbReference>
<dbReference type="AlphaFoldDB" id="A0A645IKA9"/>
<evidence type="ECO:0000313" key="1">
    <source>
        <dbReference type="EMBL" id="MPN51446.1"/>
    </source>
</evidence>
<accession>A0A645IKA9</accession>
<proteinExistence type="predicted"/>
<organism evidence="1">
    <name type="scientific">bioreactor metagenome</name>
    <dbReference type="NCBI Taxonomy" id="1076179"/>
    <lineage>
        <taxon>unclassified sequences</taxon>
        <taxon>metagenomes</taxon>
        <taxon>ecological metagenomes</taxon>
    </lineage>
</organism>
<gene>
    <name evidence="1" type="ORF">SDC9_199092</name>
</gene>
<reference evidence="1" key="1">
    <citation type="submission" date="2019-08" db="EMBL/GenBank/DDBJ databases">
        <authorList>
            <person name="Kucharzyk K."/>
            <person name="Murdoch R.W."/>
            <person name="Higgins S."/>
            <person name="Loffler F."/>
        </authorList>
    </citation>
    <scope>NUCLEOTIDE SEQUENCE</scope>
</reference>
<sequence length="168" mass="20110">MRRTDGTKQHFKQLFHLIVIAMDDTLLDGYDLVSDVDNPSFQFTVFNRIAQVFTRLIACRIKYGCFRTMQIFTEYTLHHHFIHGGLHRVVEGNLIAVIRGKWEPPRLQFNDLCLYTVRRHMQQIETSLKSEFLTEERRLQRAMMDIDSLLRKILQNDPTYLFKLIFRF</sequence>